<evidence type="ECO:0000313" key="2">
    <source>
        <dbReference type="EMBL" id="KFD54055.1"/>
    </source>
</evidence>
<proteinExistence type="predicted"/>
<name>A0A085MA09_9BILA</name>
<evidence type="ECO:0000259" key="1">
    <source>
        <dbReference type="SMART" id="SM01126"/>
    </source>
</evidence>
<dbReference type="InterPro" id="IPR024445">
    <property type="entry name" value="Tnp_ISXO2-like"/>
</dbReference>
<sequence length="301" mass="34642">MTKFRDLLWYFLNIRDEESAAAFLREKGVFHRERSCPSCHHQMVLCSRGPNVCPQWRCRNSPCHARLSTRKGTWFEGSRRRLSLEKAIGLIVAWSDELSSLKFCKKHLGLDKSTTVRWNRDLRAVAAEAVGEVSRPIGGPSKTVALDATLFCSGKHNRGWPYARQQWIFGGTCHETGESFVVLVNNRSTATLLPIILRHVQPGTTIVTDEWRAYRCLAQDEFKHVCVNHSLNFVEPSSKARTKTFESMWSQAKRAHQRRCGTHRSALPLHLCESMWRRRLRPGEDEFDKILHDIARLHPPT</sequence>
<dbReference type="EMBL" id="KL363211">
    <property type="protein sequence ID" value="KFD54055.1"/>
    <property type="molecule type" value="Genomic_DNA"/>
</dbReference>
<feature type="domain" description="ISXO2-like transposase" evidence="1">
    <location>
        <begin position="136"/>
        <end position="279"/>
    </location>
</feature>
<reference evidence="2 3" key="1">
    <citation type="journal article" date="2014" name="Nat. Genet.">
        <title>Genome and transcriptome of the porcine whipworm Trichuris suis.</title>
        <authorList>
            <person name="Jex A.R."/>
            <person name="Nejsum P."/>
            <person name="Schwarz E.M."/>
            <person name="Hu L."/>
            <person name="Young N.D."/>
            <person name="Hall R.S."/>
            <person name="Korhonen P.K."/>
            <person name="Liao S."/>
            <person name="Thamsborg S."/>
            <person name="Xia J."/>
            <person name="Xu P."/>
            <person name="Wang S."/>
            <person name="Scheerlinck J.P."/>
            <person name="Hofmann A."/>
            <person name="Sternberg P.W."/>
            <person name="Wang J."/>
            <person name="Gasser R.B."/>
        </authorList>
    </citation>
    <scope>NUCLEOTIDE SEQUENCE [LARGE SCALE GENOMIC DNA]</scope>
    <source>
        <strain evidence="2">DCEP-RM93M</strain>
    </source>
</reference>
<dbReference type="SMART" id="SM01126">
    <property type="entry name" value="DDE_Tnp_IS1595"/>
    <property type="match status" value="1"/>
</dbReference>
<dbReference type="Pfam" id="PF12762">
    <property type="entry name" value="DDE_Tnp_IS1595"/>
    <property type="match status" value="1"/>
</dbReference>
<dbReference type="PANTHER" id="PTHR47163:SF2">
    <property type="entry name" value="SI:DKEY-17M8.2"/>
    <property type="match status" value="1"/>
</dbReference>
<keyword evidence="3" id="KW-1185">Reference proteome</keyword>
<protein>
    <recommendedName>
        <fullName evidence="1">ISXO2-like transposase domain-containing protein</fullName>
    </recommendedName>
</protein>
<organism evidence="2 3">
    <name type="scientific">Trichuris suis</name>
    <name type="common">pig whipworm</name>
    <dbReference type="NCBI Taxonomy" id="68888"/>
    <lineage>
        <taxon>Eukaryota</taxon>
        <taxon>Metazoa</taxon>
        <taxon>Ecdysozoa</taxon>
        <taxon>Nematoda</taxon>
        <taxon>Enoplea</taxon>
        <taxon>Dorylaimia</taxon>
        <taxon>Trichinellida</taxon>
        <taxon>Trichuridae</taxon>
        <taxon>Trichuris</taxon>
    </lineage>
</organism>
<dbReference type="PANTHER" id="PTHR47163">
    <property type="entry name" value="DDE_TNP_IS1595 DOMAIN-CONTAINING PROTEIN"/>
    <property type="match status" value="1"/>
</dbReference>
<dbReference type="AlphaFoldDB" id="A0A085MA09"/>
<dbReference type="InterPro" id="IPR053164">
    <property type="entry name" value="IS1016-like_transposase"/>
</dbReference>
<gene>
    <name evidence="2" type="ORF">M513_05074</name>
</gene>
<dbReference type="Proteomes" id="UP000030764">
    <property type="component" value="Unassembled WGS sequence"/>
</dbReference>
<evidence type="ECO:0000313" key="3">
    <source>
        <dbReference type="Proteomes" id="UP000030764"/>
    </source>
</evidence>
<accession>A0A085MA09</accession>